<evidence type="ECO:0000313" key="1">
    <source>
        <dbReference type="EMBL" id="PYD57372.1"/>
    </source>
</evidence>
<dbReference type="AlphaFoldDB" id="A0A318PKC1"/>
<dbReference type="Pfam" id="PF10076">
    <property type="entry name" value="Phage_Mu_Gp48"/>
    <property type="match status" value="1"/>
</dbReference>
<name>A0A318PKC1_KOMXY</name>
<organism evidence="1 2">
    <name type="scientific">Komagataeibacter xylinus</name>
    <name type="common">Gluconacetobacter xylinus</name>
    <dbReference type="NCBI Taxonomy" id="28448"/>
    <lineage>
        <taxon>Bacteria</taxon>
        <taxon>Pseudomonadati</taxon>
        <taxon>Pseudomonadota</taxon>
        <taxon>Alphaproteobacteria</taxon>
        <taxon>Acetobacterales</taxon>
        <taxon>Acetobacteraceae</taxon>
        <taxon>Komagataeibacter</taxon>
    </lineage>
</organism>
<keyword evidence="2" id="KW-1185">Reference proteome</keyword>
<gene>
    <name evidence="1" type="ORF">CFR75_06015</name>
</gene>
<protein>
    <submittedName>
        <fullName evidence="1">Phage tail protein</fullName>
    </submittedName>
</protein>
<comment type="caution">
    <text evidence="1">The sequence shown here is derived from an EMBL/GenBank/DDBJ whole genome shotgun (WGS) entry which is preliminary data.</text>
</comment>
<dbReference type="EMBL" id="NKUC01000009">
    <property type="protein sequence ID" value="PYD57372.1"/>
    <property type="molecule type" value="Genomic_DNA"/>
</dbReference>
<dbReference type="RefSeq" id="WP_061273045.1">
    <property type="nucleotide sequence ID" value="NZ_CBCRXN010000003.1"/>
</dbReference>
<dbReference type="Proteomes" id="UP000248257">
    <property type="component" value="Unassembled WGS sequence"/>
</dbReference>
<reference evidence="1 2" key="1">
    <citation type="submission" date="2017-07" db="EMBL/GenBank/DDBJ databases">
        <title>A draft genome sequence of Komagataeibacter xylinus LMG 1515.</title>
        <authorList>
            <person name="Skraban J."/>
            <person name="Cleenwerck I."/>
            <person name="Vandamme P."/>
            <person name="Trcek J."/>
        </authorList>
    </citation>
    <scope>NUCLEOTIDE SEQUENCE [LARGE SCALE GENOMIC DNA]</scope>
    <source>
        <strain evidence="1 2">LMG 1515</strain>
    </source>
</reference>
<accession>A0A318PKC1</accession>
<dbReference type="OrthoDB" id="6592844at2"/>
<evidence type="ECO:0000313" key="2">
    <source>
        <dbReference type="Proteomes" id="UP000248257"/>
    </source>
</evidence>
<dbReference type="InterPro" id="IPR018755">
    <property type="entry name" value="Phage_Mu_Gp48"/>
</dbReference>
<proteinExistence type="predicted"/>
<dbReference type="STRING" id="1220579.GCA_001571345_01212"/>
<sequence>MVAPIFATSDFRTALLNLLPRGRIWSREPDGMPYQIAGVWAPTFQRNGQSAGELIADAFPSTTANLLPEWEATLGLPDPCAGESPTIELRRAQVVARLTDNGGASVAYFIAFAKTLGFDITITEFAPSRFGRKFGTPFGGDAWAHTWQVNAPQFTITPLRFGNAFGEPFATWGSTVLQCELTARKPAHTILIFNYSEG</sequence>